<dbReference type="KEGG" id="jda:BW727_101645"/>
<dbReference type="EMBL" id="CP019728">
    <property type="protein sequence ID" value="AQS54011.1"/>
    <property type="molecule type" value="Genomic_DNA"/>
</dbReference>
<reference evidence="2 3" key="1">
    <citation type="journal article" date="2014" name="Int. J. Syst. Evol. Microbiol.">
        <title>Jeotgalibaca dankookensis gen. nov., sp. nov., a member of the family Carnobacteriaceae, isolated from seujeot (Korean traditional food).</title>
        <authorList>
            <person name="Lee D.G."/>
            <person name="Trujillo M.E."/>
            <person name="Kang H."/>
            <person name="Ahn T.Y."/>
        </authorList>
    </citation>
    <scope>NUCLEOTIDE SEQUENCE [LARGE SCALE GENOMIC DNA]</scope>
    <source>
        <strain evidence="2 3">EX-07</strain>
    </source>
</reference>
<keyword evidence="1" id="KW-1133">Transmembrane helix</keyword>
<feature type="transmembrane region" description="Helical" evidence="1">
    <location>
        <begin position="111"/>
        <end position="128"/>
    </location>
</feature>
<dbReference type="STRING" id="708126.BW727_101645"/>
<evidence type="ECO:0008006" key="4">
    <source>
        <dbReference type="Google" id="ProtNLM"/>
    </source>
</evidence>
<name>A0A1S6IR31_9LACT</name>
<feature type="transmembrane region" description="Helical" evidence="1">
    <location>
        <begin position="209"/>
        <end position="228"/>
    </location>
</feature>
<evidence type="ECO:0000313" key="2">
    <source>
        <dbReference type="EMBL" id="AQS54011.1"/>
    </source>
</evidence>
<dbReference type="InterPro" id="IPR008875">
    <property type="entry name" value="TraX"/>
</dbReference>
<organism evidence="2 3">
    <name type="scientific">Jeotgalibaca dankookensis</name>
    <dbReference type="NCBI Taxonomy" id="708126"/>
    <lineage>
        <taxon>Bacteria</taxon>
        <taxon>Bacillati</taxon>
        <taxon>Bacillota</taxon>
        <taxon>Bacilli</taxon>
        <taxon>Lactobacillales</taxon>
        <taxon>Carnobacteriaceae</taxon>
        <taxon>Jeotgalibaca</taxon>
    </lineage>
</organism>
<keyword evidence="1" id="KW-0812">Transmembrane</keyword>
<keyword evidence="1" id="KW-0472">Membrane</keyword>
<protein>
    <recommendedName>
        <fullName evidence="4">TraX protein</fullName>
    </recommendedName>
</protein>
<feature type="transmembrane region" description="Helical" evidence="1">
    <location>
        <begin position="15"/>
        <end position="33"/>
    </location>
</feature>
<proteinExistence type="predicted"/>
<feature type="transmembrane region" description="Helical" evidence="1">
    <location>
        <begin position="45"/>
        <end position="68"/>
    </location>
</feature>
<feature type="transmembrane region" description="Helical" evidence="1">
    <location>
        <begin position="179"/>
        <end position="197"/>
    </location>
</feature>
<dbReference type="OrthoDB" id="9781069at2"/>
<dbReference type="Pfam" id="PF05857">
    <property type="entry name" value="TraX"/>
    <property type="match status" value="1"/>
</dbReference>
<keyword evidence="3" id="KW-1185">Reference proteome</keyword>
<sequence>MTQTAKLKGLSGSSLKWLAIGTMLIDHIGAFILEPLIGADADTALITLALITRLIGRIAFPIFTFLLVEGFIHTTHLKRYILQLGLFAILSEIPFDLAHSGVMFDFSYQNVFFTLLIGLVVITAFDHFKNHVYIRWLAPIFGMMLATFLRTDYAAIGILIIFVFYYYRDQTLERNILNGILFLLQATAVLALIPIQLYNGQRGKQNKYFFYFFYPVHLLLLSFIRWFFFQ</sequence>
<dbReference type="AlphaFoldDB" id="A0A1S6IR31"/>
<evidence type="ECO:0000313" key="3">
    <source>
        <dbReference type="Proteomes" id="UP000188993"/>
    </source>
</evidence>
<feature type="transmembrane region" description="Helical" evidence="1">
    <location>
        <begin position="140"/>
        <end position="167"/>
    </location>
</feature>
<dbReference type="Proteomes" id="UP000188993">
    <property type="component" value="Chromosome"/>
</dbReference>
<evidence type="ECO:0000256" key="1">
    <source>
        <dbReference type="SAM" id="Phobius"/>
    </source>
</evidence>
<dbReference type="RefSeq" id="WP_062469461.1">
    <property type="nucleotide sequence ID" value="NZ_BBYN01000013.1"/>
</dbReference>
<accession>A0A1S6IR31</accession>
<gene>
    <name evidence="2" type="ORF">BW727_101645</name>
</gene>